<dbReference type="Pfam" id="PF04670">
    <property type="entry name" value="Gtr1_RagA"/>
    <property type="match status" value="1"/>
</dbReference>
<protein>
    <recommendedName>
        <fullName evidence="4">GTP-binding protein</fullName>
    </recommendedName>
</protein>
<dbReference type="EMBL" id="KZ303502">
    <property type="protein sequence ID" value="PIA16064.1"/>
    <property type="molecule type" value="Genomic_DNA"/>
</dbReference>
<gene>
    <name evidence="5" type="ORF">COEREDRAFT_27437</name>
</gene>
<comment type="function">
    <text evidence="4">GTPase involved in activation of the TORC1 signaling pathway, which promotes growth and represses autophagy in nutrient-rich conditions.</text>
</comment>
<dbReference type="GO" id="GO:0009267">
    <property type="term" value="P:cellular response to starvation"/>
    <property type="evidence" value="ECO:0007669"/>
    <property type="project" value="TreeGrafter"/>
</dbReference>
<evidence type="ECO:0000313" key="6">
    <source>
        <dbReference type="Proteomes" id="UP000242474"/>
    </source>
</evidence>
<dbReference type="Gene3D" id="3.30.450.190">
    <property type="match status" value="1"/>
</dbReference>
<accession>A0A2G5BAM7</accession>
<keyword evidence="2 4" id="KW-0547">Nucleotide-binding</keyword>
<keyword evidence="6" id="KW-1185">Reference proteome</keyword>
<organism evidence="5 6">
    <name type="scientific">Coemansia reversa (strain ATCC 12441 / NRRL 1564)</name>
    <dbReference type="NCBI Taxonomy" id="763665"/>
    <lineage>
        <taxon>Eukaryota</taxon>
        <taxon>Fungi</taxon>
        <taxon>Fungi incertae sedis</taxon>
        <taxon>Zoopagomycota</taxon>
        <taxon>Kickxellomycotina</taxon>
        <taxon>Kickxellomycetes</taxon>
        <taxon>Kickxellales</taxon>
        <taxon>Kickxellaceae</taxon>
        <taxon>Coemansia</taxon>
    </lineage>
</organism>
<evidence type="ECO:0000256" key="1">
    <source>
        <dbReference type="ARBA" id="ARBA00007756"/>
    </source>
</evidence>
<comment type="subunit">
    <text evidence="4">Component of the GSE complex.</text>
</comment>
<dbReference type="GO" id="GO:1904263">
    <property type="term" value="P:positive regulation of TORC1 signaling"/>
    <property type="evidence" value="ECO:0007669"/>
    <property type="project" value="TreeGrafter"/>
</dbReference>
<dbReference type="PANTHER" id="PTHR11259:SF2">
    <property type="entry name" value="GH16429P"/>
    <property type="match status" value="1"/>
</dbReference>
<reference evidence="5 6" key="1">
    <citation type="journal article" date="2015" name="Genome Biol. Evol.">
        <title>Phylogenomic analyses indicate that early fungi evolved digesting cell walls of algal ancestors of land plants.</title>
        <authorList>
            <person name="Chang Y."/>
            <person name="Wang S."/>
            <person name="Sekimoto S."/>
            <person name="Aerts A.L."/>
            <person name="Choi C."/>
            <person name="Clum A."/>
            <person name="LaButti K.M."/>
            <person name="Lindquist E.A."/>
            <person name="Yee Ngan C."/>
            <person name="Ohm R.A."/>
            <person name="Salamov A.A."/>
            <person name="Grigoriev I.V."/>
            <person name="Spatafora J.W."/>
            <person name="Berbee M.L."/>
        </authorList>
    </citation>
    <scope>NUCLEOTIDE SEQUENCE [LARGE SCALE GENOMIC DNA]</scope>
    <source>
        <strain evidence="5 6">NRRL 1564</strain>
    </source>
</reference>
<dbReference type="Gene3D" id="3.40.50.300">
    <property type="entry name" value="P-loop containing nucleotide triphosphate hydrolases"/>
    <property type="match status" value="1"/>
</dbReference>
<dbReference type="Proteomes" id="UP000242474">
    <property type="component" value="Unassembled WGS sequence"/>
</dbReference>
<sequence>RVLFMGPPRSGKTSILKVIFEGELAYDTLSLMPTLQRTEHRLITGISVYDFPGIDDFSDSQYCLMNPGIYAGEFTSLVFVVDSQSDIRSSLSSLSLVVRSAQSVNPQIPINVFINKVDGLSDELKQDIQHDIQQRVLKNMGFENLNSANVHFLLTTIFNESIREALSKVVQYLVPKNSSLETILNSFCSKSSLDKVFLMDATTKLYLATDSSPTYSPQYVFACQTVDAMDEIALVCADQETPAGDEAAMQRIHVGLDGIAEVFIYQINANLSLFCIGVSQVIHQTSLLEFNGSKIAKAIRKIL</sequence>
<dbReference type="AlphaFoldDB" id="A0A2G5BAM7"/>
<dbReference type="SUPFAM" id="SSF52540">
    <property type="entry name" value="P-loop containing nucleoside triphosphate hydrolases"/>
    <property type="match status" value="1"/>
</dbReference>
<feature type="non-terminal residue" evidence="5">
    <location>
        <position position="1"/>
    </location>
</feature>
<dbReference type="GO" id="GO:0003924">
    <property type="term" value="F:GTPase activity"/>
    <property type="evidence" value="ECO:0007669"/>
    <property type="project" value="UniProtKB-UniRule"/>
</dbReference>
<dbReference type="InterPro" id="IPR006762">
    <property type="entry name" value="Gtr1_RagA"/>
</dbReference>
<feature type="non-terminal residue" evidence="5">
    <location>
        <position position="303"/>
    </location>
</feature>
<evidence type="ECO:0000313" key="5">
    <source>
        <dbReference type="EMBL" id="PIA16064.1"/>
    </source>
</evidence>
<keyword evidence="3 4" id="KW-0342">GTP-binding</keyword>
<dbReference type="PANTHER" id="PTHR11259">
    <property type="entry name" value="RAS-RELATED GTP BINDING RAG/GTR YEAST"/>
    <property type="match status" value="1"/>
</dbReference>
<evidence type="ECO:0000256" key="3">
    <source>
        <dbReference type="ARBA" id="ARBA00023134"/>
    </source>
</evidence>
<dbReference type="GO" id="GO:0005525">
    <property type="term" value="F:GTP binding"/>
    <property type="evidence" value="ECO:0007669"/>
    <property type="project" value="UniProtKB-UniRule"/>
</dbReference>
<dbReference type="InterPro" id="IPR027417">
    <property type="entry name" value="P-loop_NTPase"/>
</dbReference>
<dbReference type="GO" id="GO:1990131">
    <property type="term" value="C:Gtr1-Gtr2 GTPase complex"/>
    <property type="evidence" value="ECO:0007669"/>
    <property type="project" value="UniProtKB-UniRule"/>
</dbReference>
<dbReference type="OrthoDB" id="26136at2759"/>
<dbReference type="GO" id="GO:0005634">
    <property type="term" value="C:nucleus"/>
    <property type="evidence" value="ECO:0007669"/>
    <property type="project" value="TreeGrafter"/>
</dbReference>
<dbReference type="STRING" id="763665.A0A2G5BAM7"/>
<evidence type="ECO:0000256" key="4">
    <source>
        <dbReference type="RuleBase" id="RU367014"/>
    </source>
</evidence>
<comment type="similarity">
    <text evidence="1 4">Belongs to the GTR/RAG GTP-binding protein family.</text>
</comment>
<dbReference type="GO" id="GO:0010507">
    <property type="term" value="P:negative regulation of autophagy"/>
    <property type="evidence" value="ECO:0007669"/>
    <property type="project" value="TreeGrafter"/>
</dbReference>
<proteinExistence type="inferred from homology"/>
<evidence type="ECO:0000256" key="2">
    <source>
        <dbReference type="ARBA" id="ARBA00022741"/>
    </source>
</evidence>
<name>A0A2G5BAM7_COERN</name>